<dbReference type="Pfam" id="PF04610">
    <property type="entry name" value="TrbL"/>
    <property type="match status" value="1"/>
</dbReference>
<organism evidence="8 9">
    <name type="scientific">Qipengyuania aurantiaca</name>
    <dbReference type="NCBI Taxonomy" id="2867233"/>
    <lineage>
        <taxon>Bacteria</taxon>
        <taxon>Pseudomonadati</taxon>
        <taxon>Pseudomonadota</taxon>
        <taxon>Alphaproteobacteria</taxon>
        <taxon>Sphingomonadales</taxon>
        <taxon>Erythrobacteraceae</taxon>
        <taxon>Qipengyuania</taxon>
    </lineage>
</organism>
<keyword evidence="4 7" id="KW-1133">Transmembrane helix</keyword>
<evidence type="ECO:0000256" key="1">
    <source>
        <dbReference type="ARBA" id="ARBA00004141"/>
    </source>
</evidence>
<protein>
    <submittedName>
        <fullName evidence="8">Type IV secretion system protein</fullName>
    </submittedName>
</protein>
<evidence type="ECO:0000256" key="6">
    <source>
        <dbReference type="SAM" id="MobiDB-lite"/>
    </source>
</evidence>
<name>A0ABX8ZIQ8_9SPHN</name>
<evidence type="ECO:0000313" key="8">
    <source>
        <dbReference type="EMBL" id="QZD88895.1"/>
    </source>
</evidence>
<evidence type="ECO:0000256" key="4">
    <source>
        <dbReference type="ARBA" id="ARBA00022989"/>
    </source>
</evidence>
<comment type="subcellular location">
    <subcellularLocation>
        <location evidence="1">Membrane</location>
        <topology evidence="1">Multi-pass membrane protein</topology>
    </subcellularLocation>
</comment>
<comment type="similarity">
    <text evidence="2">Belongs to the TrbL/VirB6 family.</text>
</comment>
<sequence length="390" mass="41476">MACNAIRTGERYLESALEHVDCQAQSIGSFGYMALSEPGSTLSVALTAVLVIFVALFGLRIALGYPIFGHDLASHALRLVIVLTLATSWPAFKAIAYDVVVSGPAEIVQTVGGSAQLPGSDGSLASRLQNVDEGLALMNERGAGRRGVQQGDWFQLGFTRSAFLTGTLGPLSLVRLTGGILLALAPLVAGLLLFGFTRSIFTGWAKGLVAVFLATILVSLLLSVQLALMEPWLQGVIQLRAADQPTLSAPTEGLTMTLAFALMCFGAIAFAAWIAFNSSLSARLFARSPTEAPQGRREVRSFQTISTSTREDRLLHGPAVAASVARTIERDQRFGRDPSVVLLEQAPGQRSAAPAQQATQVIQRPQPLGSTHRSSGMSSSRSRTNRDEAR</sequence>
<gene>
    <name evidence="8" type="ORF">K3148_08495</name>
</gene>
<accession>A0ABX8ZIQ8</accession>
<feature type="transmembrane region" description="Helical" evidence="7">
    <location>
        <begin position="208"/>
        <end position="228"/>
    </location>
</feature>
<feature type="compositionally biased region" description="Polar residues" evidence="6">
    <location>
        <begin position="354"/>
        <end position="363"/>
    </location>
</feature>
<evidence type="ECO:0000313" key="9">
    <source>
        <dbReference type="Proteomes" id="UP000824281"/>
    </source>
</evidence>
<evidence type="ECO:0000256" key="5">
    <source>
        <dbReference type="ARBA" id="ARBA00023136"/>
    </source>
</evidence>
<keyword evidence="3 7" id="KW-0812">Transmembrane</keyword>
<feature type="compositionally biased region" description="Low complexity" evidence="6">
    <location>
        <begin position="369"/>
        <end position="382"/>
    </location>
</feature>
<evidence type="ECO:0000256" key="3">
    <source>
        <dbReference type="ARBA" id="ARBA00022692"/>
    </source>
</evidence>
<feature type="transmembrane region" description="Helical" evidence="7">
    <location>
        <begin position="254"/>
        <end position="276"/>
    </location>
</feature>
<feature type="region of interest" description="Disordered" evidence="6">
    <location>
        <begin position="346"/>
        <end position="390"/>
    </location>
</feature>
<keyword evidence="5 7" id="KW-0472">Membrane</keyword>
<proteinExistence type="inferred from homology"/>
<feature type="transmembrane region" description="Helical" evidence="7">
    <location>
        <begin position="42"/>
        <end position="63"/>
    </location>
</feature>
<evidence type="ECO:0000256" key="7">
    <source>
        <dbReference type="SAM" id="Phobius"/>
    </source>
</evidence>
<evidence type="ECO:0000256" key="2">
    <source>
        <dbReference type="ARBA" id="ARBA00007802"/>
    </source>
</evidence>
<dbReference type="InterPro" id="IPR007688">
    <property type="entry name" value="Conjugal_tfr_TrbL/VirB6"/>
</dbReference>
<keyword evidence="9" id="KW-1185">Reference proteome</keyword>
<dbReference type="RefSeq" id="WP_221424405.1">
    <property type="nucleotide sequence ID" value="NZ_CP081295.1"/>
</dbReference>
<dbReference type="Proteomes" id="UP000824281">
    <property type="component" value="Chromosome"/>
</dbReference>
<feature type="transmembrane region" description="Helical" evidence="7">
    <location>
        <begin position="173"/>
        <end position="196"/>
    </location>
</feature>
<dbReference type="EMBL" id="CP081295">
    <property type="protein sequence ID" value="QZD88895.1"/>
    <property type="molecule type" value="Genomic_DNA"/>
</dbReference>
<reference evidence="8 9" key="1">
    <citation type="submission" date="2021-08" db="EMBL/GenBank/DDBJ databases">
        <title>Comparative Genomics Analysis of the Genus Qipengyuania Reveals Extensive Genetic Diversity and Metabolic Versatility, Including the Description of Fifteen Novel Species.</title>
        <authorList>
            <person name="Liu Y."/>
        </authorList>
    </citation>
    <scope>NUCLEOTIDE SEQUENCE [LARGE SCALE GENOMIC DNA]</scope>
    <source>
        <strain evidence="8 9">1NDH13</strain>
    </source>
</reference>